<keyword evidence="3" id="KW-0479">Metal-binding</keyword>
<protein>
    <submittedName>
        <fullName evidence="7">Radical SAM protein</fullName>
    </submittedName>
</protein>
<keyword evidence="8" id="KW-1185">Reference proteome</keyword>
<dbReference type="Gene3D" id="3.20.20.70">
    <property type="entry name" value="Aldolase class I"/>
    <property type="match status" value="1"/>
</dbReference>
<dbReference type="EMBL" id="JAFMYW010000001">
    <property type="protein sequence ID" value="MBO0947363.1"/>
    <property type="molecule type" value="Genomic_DNA"/>
</dbReference>
<dbReference type="InterPro" id="IPR051198">
    <property type="entry name" value="BchE-like"/>
</dbReference>
<dbReference type="SMART" id="SM00729">
    <property type="entry name" value="Elp3"/>
    <property type="match status" value="1"/>
</dbReference>
<dbReference type="Proteomes" id="UP000664628">
    <property type="component" value="Unassembled WGS sequence"/>
</dbReference>
<dbReference type="InterPro" id="IPR007197">
    <property type="entry name" value="rSAM"/>
</dbReference>
<evidence type="ECO:0000256" key="2">
    <source>
        <dbReference type="ARBA" id="ARBA00022691"/>
    </source>
</evidence>
<comment type="cofactor">
    <cofactor evidence="1">
        <name>[4Fe-4S] cluster</name>
        <dbReference type="ChEBI" id="CHEBI:49883"/>
    </cofactor>
</comment>
<feature type="domain" description="Radical SAM core" evidence="6">
    <location>
        <begin position="352"/>
        <end position="575"/>
    </location>
</feature>
<accession>A0ABS3JBI8</accession>
<dbReference type="SFLD" id="SFLDG01082">
    <property type="entry name" value="B12-binding_domain_containing"/>
    <property type="match status" value="1"/>
</dbReference>
<gene>
    <name evidence="7" type="ORF">J2I46_02130</name>
</gene>
<reference evidence="7 8" key="1">
    <citation type="submission" date="2021-03" db="EMBL/GenBank/DDBJ databases">
        <title>Fibrella sp. HMF5405 genome sequencing and assembly.</title>
        <authorList>
            <person name="Kang H."/>
            <person name="Kim H."/>
            <person name="Bae S."/>
            <person name="Joh K."/>
        </authorList>
    </citation>
    <scope>NUCLEOTIDE SEQUENCE [LARGE SCALE GENOMIC DNA]</scope>
    <source>
        <strain evidence="7 8">HMF5405</strain>
    </source>
</reference>
<dbReference type="Pfam" id="PF04055">
    <property type="entry name" value="Radical_SAM"/>
    <property type="match status" value="1"/>
</dbReference>
<sequence length="741" mass="82634">MLTNVLLLTPPFTQLNTPYPATAYLKGYLNTLEWENGNVVARQADLGIETILALFSPAGLDRVFAAVDEAVAGGVALSDNSQRISRLRDAYTATIGPTIRFLQHKNPTLAHAITGRSYLPEASRFAEIDDLEWAFGTMGLQDKARHLATLFLEDLSDLLVEVVDPHFGFSRYAERLGRSATHFDELHTTLQAPSGLVGTLLLELLDQKMAQYVPDLVCLTVPFPGNLVGALLCGQYIKQRYPDVKVVLGGGYANTELRSLAEPRLFNYIDFVSLDDGEAPLRSLIEFIRGNRPQKELKRTFLLNDTGRVIYANGAVDKDVPQREVGTPDYSDLALDTYLSVIEVANPMHRLWSDGRWNKLTLAHGCYWGKCSFCDISLDYIARYEPVTAHLLCDRIEELIAQTGQHGFHFVDEAAPPALMRDLALEIIRRRLTIVWWTNIRFESAFTADLCQLLKLAGCIAVSGGLEVASDRLLARMKKGVTVSQVAKVADHFTQAGIMVHAYLMYGFPTQTAQETIDSLEMVRQLFAAGVVQSGFWHRFAMTAHSPVGLQPEQFDVHRVGPTMGPFADNDLYHDDPLGANHELFSEGLRKSLFNFMHGIGLDFPLKKWFTFTVPPTSIPRAYIERAIAEPEVAKPRANALIVWPGHAPSLDRVLIKHGKQTVERAELLLSHRQDDVVIDMPVELGDWLTGMWPKLSTQAPVPLTYRQFQTEFEQAGFGSTDNLLASETWADWKEAGLLVV</sequence>
<proteinExistence type="predicted"/>
<organism evidence="7 8">
    <name type="scientific">Fibrella forsythiae</name>
    <dbReference type="NCBI Taxonomy" id="2817061"/>
    <lineage>
        <taxon>Bacteria</taxon>
        <taxon>Pseudomonadati</taxon>
        <taxon>Bacteroidota</taxon>
        <taxon>Cytophagia</taxon>
        <taxon>Cytophagales</taxon>
        <taxon>Spirosomataceae</taxon>
        <taxon>Fibrella</taxon>
    </lineage>
</organism>
<evidence type="ECO:0000256" key="5">
    <source>
        <dbReference type="ARBA" id="ARBA00023014"/>
    </source>
</evidence>
<evidence type="ECO:0000256" key="3">
    <source>
        <dbReference type="ARBA" id="ARBA00022723"/>
    </source>
</evidence>
<evidence type="ECO:0000313" key="8">
    <source>
        <dbReference type="Proteomes" id="UP000664628"/>
    </source>
</evidence>
<dbReference type="RefSeq" id="WP_207327278.1">
    <property type="nucleotide sequence ID" value="NZ_JAFMYW010000001.1"/>
</dbReference>
<dbReference type="InterPro" id="IPR058240">
    <property type="entry name" value="rSAM_sf"/>
</dbReference>
<evidence type="ECO:0000313" key="7">
    <source>
        <dbReference type="EMBL" id="MBO0947363.1"/>
    </source>
</evidence>
<dbReference type="PANTHER" id="PTHR43409">
    <property type="entry name" value="ANAEROBIC MAGNESIUM-PROTOPORPHYRIN IX MONOMETHYL ESTER CYCLASE-RELATED"/>
    <property type="match status" value="1"/>
</dbReference>
<keyword evidence="5" id="KW-0411">Iron-sulfur</keyword>
<comment type="caution">
    <text evidence="7">The sequence shown here is derived from an EMBL/GenBank/DDBJ whole genome shotgun (WGS) entry which is preliminary data.</text>
</comment>
<keyword evidence="2" id="KW-0949">S-adenosyl-L-methionine</keyword>
<dbReference type="PANTHER" id="PTHR43409:SF7">
    <property type="entry name" value="BLL1977 PROTEIN"/>
    <property type="match status" value="1"/>
</dbReference>
<dbReference type="SFLD" id="SFLDS00029">
    <property type="entry name" value="Radical_SAM"/>
    <property type="match status" value="1"/>
</dbReference>
<dbReference type="InterPro" id="IPR006638">
    <property type="entry name" value="Elp3/MiaA/NifB-like_rSAM"/>
</dbReference>
<keyword evidence="4" id="KW-0408">Iron</keyword>
<dbReference type="InterPro" id="IPR013785">
    <property type="entry name" value="Aldolase_TIM"/>
</dbReference>
<dbReference type="PROSITE" id="PS51918">
    <property type="entry name" value="RADICAL_SAM"/>
    <property type="match status" value="1"/>
</dbReference>
<evidence type="ECO:0000256" key="1">
    <source>
        <dbReference type="ARBA" id="ARBA00001966"/>
    </source>
</evidence>
<evidence type="ECO:0000259" key="6">
    <source>
        <dbReference type="PROSITE" id="PS51918"/>
    </source>
</evidence>
<name>A0ABS3JBI8_9BACT</name>
<dbReference type="SUPFAM" id="SSF102114">
    <property type="entry name" value="Radical SAM enzymes"/>
    <property type="match status" value="1"/>
</dbReference>
<evidence type="ECO:0000256" key="4">
    <source>
        <dbReference type="ARBA" id="ARBA00023004"/>
    </source>
</evidence>